<proteinExistence type="inferred from homology"/>
<dbReference type="Proteomes" id="UP000215459">
    <property type="component" value="Unassembled WGS sequence"/>
</dbReference>
<organism evidence="3 4">
    <name type="scientific">Paludifilum halophilum</name>
    <dbReference type="NCBI Taxonomy" id="1642702"/>
    <lineage>
        <taxon>Bacteria</taxon>
        <taxon>Bacillati</taxon>
        <taxon>Bacillota</taxon>
        <taxon>Bacilli</taxon>
        <taxon>Bacillales</taxon>
        <taxon>Thermoactinomycetaceae</taxon>
        <taxon>Paludifilum</taxon>
    </lineage>
</organism>
<dbReference type="AlphaFoldDB" id="A0A235B572"/>
<dbReference type="InterPro" id="IPR010359">
    <property type="entry name" value="IrrE_HExxH"/>
</dbReference>
<keyword evidence="4" id="KW-1185">Reference proteome</keyword>
<dbReference type="SUPFAM" id="SSF47413">
    <property type="entry name" value="lambda repressor-like DNA-binding domains"/>
    <property type="match status" value="1"/>
</dbReference>
<feature type="domain" description="HTH cro/C1-type" evidence="2">
    <location>
        <begin position="7"/>
        <end position="61"/>
    </location>
</feature>
<evidence type="ECO:0000259" key="2">
    <source>
        <dbReference type="PROSITE" id="PS50943"/>
    </source>
</evidence>
<reference evidence="3 4" key="1">
    <citation type="submission" date="2017-07" db="EMBL/GenBank/DDBJ databases">
        <title>The genome sequence of Paludifilum halophilum highlights mechanisms for microbial adaptation to high salt environemnts.</title>
        <authorList>
            <person name="Belbahri L."/>
        </authorList>
    </citation>
    <scope>NUCLEOTIDE SEQUENCE [LARGE SCALE GENOMIC DNA]</scope>
    <source>
        <strain evidence="3 4">DSM 102817</strain>
    </source>
</reference>
<dbReference type="CDD" id="cd00093">
    <property type="entry name" value="HTH_XRE"/>
    <property type="match status" value="1"/>
</dbReference>
<dbReference type="Gene3D" id="1.10.10.2910">
    <property type="match status" value="1"/>
</dbReference>
<protein>
    <recommendedName>
        <fullName evidence="2">HTH cro/C1-type domain-containing protein</fullName>
    </recommendedName>
</protein>
<dbReference type="GO" id="GO:0003677">
    <property type="term" value="F:DNA binding"/>
    <property type="evidence" value="ECO:0007669"/>
    <property type="project" value="InterPro"/>
</dbReference>
<dbReference type="EMBL" id="NOWF01000006">
    <property type="protein sequence ID" value="OYD07458.1"/>
    <property type="molecule type" value="Genomic_DNA"/>
</dbReference>
<evidence type="ECO:0000256" key="1">
    <source>
        <dbReference type="ARBA" id="ARBA00007227"/>
    </source>
</evidence>
<gene>
    <name evidence="3" type="ORF">CHM34_11190</name>
</gene>
<dbReference type="InterPro" id="IPR001387">
    <property type="entry name" value="Cro/C1-type_HTH"/>
</dbReference>
<dbReference type="PANTHER" id="PTHR43236">
    <property type="entry name" value="ANTITOXIN HIGA1"/>
    <property type="match status" value="1"/>
</dbReference>
<dbReference type="SMART" id="SM00530">
    <property type="entry name" value="HTH_XRE"/>
    <property type="match status" value="1"/>
</dbReference>
<comment type="caution">
    <text evidence="3">The sequence shown here is derived from an EMBL/GenBank/DDBJ whole genome shotgun (WGS) entry which is preliminary data.</text>
</comment>
<comment type="similarity">
    <text evidence="1">Belongs to the short-chain fatty acyl-CoA assimilation regulator (ScfR) family.</text>
</comment>
<dbReference type="InterPro" id="IPR010982">
    <property type="entry name" value="Lambda_DNA-bd_dom_sf"/>
</dbReference>
<dbReference type="Pfam" id="PF01381">
    <property type="entry name" value="HTH_3"/>
    <property type="match status" value="1"/>
</dbReference>
<dbReference type="Gene3D" id="1.10.260.40">
    <property type="entry name" value="lambda repressor-like DNA-binding domains"/>
    <property type="match status" value="1"/>
</dbReference>
<sequence>MNIGSRIRLARVRAELTMQELANQVGVSKTAISKFEKGKATPRQSTLLRLAKALSVGVEFFFREVKVNTIAPAYRKHSKIGKRLQESIEAKMLETVERYLMVEDLFPDNYSQKGSLPQIPINSIEDGEQAANELRKKWKLGIDPIDDLCGRLEKSGVKVIAIEGPKGFDGLSCWAKNDAQVPVIAFNVNVPGDRQRFNLAHELGHLVHVEAPDVDIEKAAHRFAGSFLVPAEAVYAELGKKRSNLSFNELRLLKREYGVSIQLWIRRAFDLKIIDKSTYTSLFRHLSARGWRSEEPEHVAPERPYRLHQLVHRALAEDLVTPSFAATLLNETPRSLFDAESTELSEPSTDLVKQYAENKELTAFEGADLEDLYEYNE</sequence>
<accession>A0A235B572</accession>
<dbReference type="InterPro" id="IPR052345">
    <property type="entry name" value="Rad_response_metalloprotease"/>
</dbReference>
<evidence type="ECO:0000313" key="3">
    <source>
        <dbReference type="EMBL" id="OYD07458.1"/>
    </source>
</evidence>
<dbReference type="PANTHER" id="PTHR43236:SF1">
    <property type="entry name" value="BLL7220 PROTEIN"/>
    <property type="match status" value="1"/>
</dbReference>
<dbReference type="Pfam" id="PF06114">
    <property type="entry name" value="Peptidase_M78"/>
    <property type="match status" value="1"/>
</dbReference>
<name>A0A235B572_9BACL</name>
<evidence type="ECO:0000313" key="4">
    <source>
        <dbReference type="Proteomes" id="UP000215459"/>
    </source>
</evidence>
<dbReference type="PROSITE" id="PS50943">
    <property type="entry name" value="HTH_CROC1"/>
    <property type="match status" value="1"/>
</dbReference>